<dbReference type="EMBL" id="CAJNOH010002273">
    <property type="protein sequence ID" value="CAF1283786.1"/>
    <property type="molecule type" value="Genomic_DNA"/>
</dbReference>
<evidence type="ECO:0000313" key="2">
    <source>
        <dbReference type="EMBL" id="CAF1278779.1"/>
    </source>
</evidence>
<keyword evidence="1" id="KW-1133">Transmembrane helix</keyword>
<evidence type="ECO:0000313" key="3">
    <source>
        <dbReference type="EMBL" id="CAF1283786.1"/>
    </source>
</evidence>
<keyword evidence="1" id="KW-0812">Transmembrane</keyword>
<keyword evidence="8" id="KW-1185">Reference proteome</keyword>
<dbReference type="EMBL" id="CAJNOU010002328">
    <property type="protein sequence ID" value="CAF1311441.1"/>
    <property type="molecule type" value="Genomic_DNA"/>
</dbReference>
<dbReference type="AlphaFoldDB" id="A0A819D8R7"/>
<proteinExistence type="predicted"/>
<dbReference type="Proteomes" id="UP000663889">
    <property type="component" value="Unassembled WGS sequence"/>
</dbReference>
<name>A0A819D8R7_9BILA</name>
<evidence type="ECO:0000313" key="4">
    <source>
        <dbReference type="EMBL" id="CAF1311441.1"/>
    </source>
</evidence>
<dbReference type="Proteomes" id="UP000663836">
    <property type="component" value="Unassembled WGS sequence"/>
</dbReference>
<evidence type="ECO:0000313" key="7">
    <source>
        <dbReference type="EMBL" id="CAF3831471.1"/>
    </source>
</evidence>
<dbReference type="Proteomes" id="UP000663870">
    <property type="component" value="Unassembled WGS sequence"/>
</dbReference>
<dbReference type="EMBL" id="CAJOBD010001537">
    <property type="protein sequence ID" value="CAF3809743.1"/>
    <property type="molecule type" value="Genomic_DNA"/>
</dbReference>
<evidence type="ECO:0000256" key="1">
    <source>
        <dbReference type="SAM" id="Phobius"/>
    </source>
</evidence>
<dbReference type="SUPFAM" id="SSF52833">
    <property type="entry name" value="Thioredoxin-like"/>
    <property type="match status" value="1"/>
</dbReference>
<dbReference type="EMBL" id="CAJNOT010002049">
    <property type="protein sequence ID" value="CAF1278779.1"/>
    <property type="molecule type" value="Genomic_DNA"/>
</dbReference>
<evidence type="ECO:0000313" key="9">
    <source>
        <dbReference type="Proteomes" id="UP000663874"/>
    </source>
</evidence>
<dbReference type="InterPro" id="IPR036249">
    <property type="entry name" value="Thioredoxin-like_sf"/>
</dbReference>
<dbReference type="Proteomes" id="UP000663874">
    <property type="component" value="Unassembled WGS sequence"/>
</dbReference>
<evidence type="ECO:0000313" key="8">
    <source>
        <dbReference type="Proteomes" id="UP000663870"/>
    </source>
</evidence>
<reference evidence="7" key="1">
    <citation type="submission" date="2021-02" db="EMBL/GenBank/DDBJ databases">
        <authorList>
            <person name="Nowell W R."/>
        </authorList>
    </citation>
    <scope>NUCLEOTIDE SEQUENCE</scope>
</reference>
<keyword evidence="1" id="KW-0472">Membrane</keyword>
<dbReference type="EMBL" id="CAJNOL010003421">
    <property type="protein sequence ID" value="CAF1561966.1"/>
    <property type="molecule type" value="Genomic_DNA"/>
</dbReference>
<feature type="transmembrane region" description="Helical" evidence="1">
    <location>
        <begin position="20"/>
        <end position="39"/>
    </location>
</feature>
<dbReference type="Proteomes" id="UP000663864">
    <property type="component" value="Unassembled WGS sequence"/>
</dbReference>
<comment type="caution">
    <text evidence="7">The sequence shown here is derived from an EMBL/GenBank/DDBJ whole genome shotgun (WGS) entry which is preliminary data.</text>
</comment>
<organism evidence="7 9">
    <name type="scientific">Rotaria sordida</name>
    <dbReference type="NCBI Taxonomy" id="392033"/>
    <lineage>
        <taxon>Eukaryota</taxon>
        <taxon>Metazoa</taxon>
        <taxon>Spiralia</taxon>
        <taxon>Gnathifera</taxon>
        <taxon>Rotifera</taxon>
        <taxon>Eurotatoria</taxon>
        <taxon>Bdelloidea</taxon>
        <taxon>Philodinida</taxon>
        <taxon>Philodinidae</taxon>
        <taxon>Rotaria</taxon>
    </lineage>
</organism>
<dbReference type="Proteomes" id="UP000663854">
    <property type="component" value="Unassembled WGS sequence"/>
</dbReference>
<accession>A0A819D8R7</accession>
<protein>
    <recommendedName>
        <fullName evidence="10">Thioredoxin domain-containing protein</fullName>
    </recommendedName>
</protein>
<dbReference type="EMBL" id="CAJOBE010002586">
    <property type="protein sequence ID" value="CAF3831471.1"/>
    <property type="molecule type" value="Genomic_DNA"/>
</dbReference>
<evidence type="ECO:0000313" key="5">
    <source>
        <dbReference type="EMBL" id="CAF1561966.1"/>
    </source>
</evidence>
<evidence type="ECO:0008006" key="10">
    <source>
        <dbReference type="Google" id="ProtNLM"/>
    </source>
</evidence>
<gene>
    <name evidence="7" type="ORF">FNK824_LOCUS16779</name>
    <name evidence="6" type="ORF">JBS370_LOCUS15793</name>
    <name evidence="5" type="ORF">JXQ802_LOCUS44428</name>
    <name evidence="3" type="ORF">PYM288_LOCUS29022</name>
    <name evidence="4" type="ORF">SEV965_LOCUS26815</name>
    <name evidence="2" type="ORF">ZHD862_LOCUS26814</name>
</gene>
<evidence type="ECO:0000313" key="6">
    <source>
        <dbReference type="EMBL" id="CAF3809743.1"/>
    </source>
</evidence>
<sequence>MNEAWYDKLDEINHNYAEKPMIALGLLTFGVLAPFYVAYRNQQQEESQQESPLNKDEQRDSIGGRMASYVDLWSSDDNYKDRVCFLICDKESCNHDIFEKYNVKATPPTFLFIKNNKQVAPSYILDTGGSSAAEQIETIIDGLLYDKK</sequence>